<reference evidence="1" key="1">
    <citation type="journal article" date="2014" name="Int. J. Syst. Evol. Microbiol.">
        <title>Complete genome sequence of Corynebacterium casei LMG S-19264T (=DSM 44701T), isolated from a smear-ripened cheese.</title>
        <authorList>
            <consortium name="US DOE Joint Genome Institute (JGI-PGF)"/>
            <person name="Walter F."/>
            <person name="Albersmeier A."/>
            <person name="Kalinowski J."/>
            <person name="Ruckert C."/>
        </authorList>
    </citation>
    <scope>NUCLEOTIDE SEQUENCE</scope>
    <source>
        <strain evidence="1">CGMCC 1.15454</strain>
    </source>
</reference>
<protein>
    <submittedName>
        <fullName evidence="1">Uncharacterized protein</fullName>
    </submittedName>
</protein>
<accession>A0A9W5U1Z3</accession>
<keyword evidence="2" id="KW-1185">Reference proteome</keyword>
<name>A0A9W5U1Z3_9BACI</name>
<comment type="caution">
    <text evidence="1">The sequence shown here is derived from an EMBL/GenBank/DDBJ whole genome shotgun (WGS) entry which is preliminary data.</text>
</comment>
<dbReference type="Proteomes" id="UP000621492">
    <property type="component" value="Unassembled WGS sequence"/>
</dbReference>
<dbReference type="AlphaFoldDB" id="A0A9W5U1Z3"/>
<gene>
    <name evidence="1" type="ORF">GCM10011409_42220</name>
</gene>
<evidence type="ECO:0000313" key="2">
    <source>
        <dbReference type="Proteomes" id="UP000621492"/>
    </source>
</evidence>
<reference evidence="1" key="2">
    <citation type="submission" date="2020-09" db="EMBL/GenBank/DDBJ databases">
        <authorList>
            <person name="Sun Q."/>
            <person name="Zhou Y."/>
        </authorList>
    </citation>
    <scope>NUCLEOTIDE SEQUENCE</scope>
    <source>
        <strain evidence="1">CGMCC 1.15454</strain>
    </source>
</reference>
<dbReference type="EMBL" id="BMJD01000059">
    <property type="protein sequence ID" value="GGB60402.1"/>
    <property type="molecule type" value="Genomic_DNA"/>
</dbReference>
<organism evidence="1 2">
    <name type="scientific">Lentibacillus populi</name>
    <dbReference type="NCBI Taxonomy" id="1827502"/>
    <lineage>
        <taxon>Bacteria</taxon>
        <taxon>Bacillati</taxon>
        <taxon>Bacillota</taxon>
        <taxon>Bacilli</taxon>
        <taxon>Bacillales</taxon>
        <taxon>Bacillaceae</taxon>
        <taxon>Lentibacillus</taxon>
    </lineage>
</organism>
<sequence>MAYDGYSIVGDRELNDFWKEQMERAAQKAELEARIRSDIRESKQLFGVYLEHGFATGTIPDHHDKILKSINAFLMKNQWNNIEVDKNCQKFKWSGRESPYVNEIKIDKCDQILIGRYGG</sequence>
<evidence type="ECO:0000313" key="1">
    <source>
        <dbReference type="EMBL" id="GGB60402.1"/>
    </source>
</evidence>
<proteinExistence type="predicted"/>